<evidence type="ECO:0000313" key="19">
    <source>
        <dbReference type="Proteomes" id="UP000694383"/>
    </source>
</evidence>
<keyword evidence="13" id="KW-0175">Coiled coil</keyword>
<dbReference type="SUPFAM" id="SSF53649">
    <property type="entry name" value="Alkaline phosphatase-like"/>
    <property type="match status" value="2"/>
</dbReference>
<dbReference type="GO" id="GO:0032836">
    <property type="term" value="P:glomerular basement membrane development"/>
    <property type="evidence" value="ECO:0007669"/>
    <property type="project" value="TreeGrafter"/>
</dbReference>
<dbReference type="GO" id="GO:0005783">
    <property type="term" value="C:endoplasmic reticulum"/>
    <property type="evidence" value="ECO:0007669"/>
    <property type="project" value="UniProtKB-SubCell"/>
</dbReference>
<dbReference type="GO" id="GO:0046872">
    <property type="term" value="F:metal ion binding"/>
    <property type="evidence" value="ECO:0007669"/>
    <property type="project" value="UniProtKB-KW"/>
</dbReference>
<evidence type="ECO:0000256" key="2">
    <source>
        <dbReference type="ARBA" id="ARBA00004240"/>
    </source>
</evidence>
<dbReference type="GeneTree" id="ENSGT00940000166926"/>
<feature type="coiled-coil region" evidence="13">
    <location>
        <begin position="622"/>
        <end position="685"/>
    </location>
</feature>
<keyword evidence="9" id="KW-0256">Endoplasmic reticulum</keyword>
<feature type="compositionally biased region" description="Basic residues" evidence="14">
    <location>
        <begin position="799"/>
        <end position="814"/>
    </location>
</feature>
<feature type="domain" description="Extracellular sulfatase C-terminal" evidence="17">
    <location>
        <begin position="517"/>
        <end position="649"/>
    </location>
</feature>
<keyword evidence="8" id="KW-0378">Hydrolase</keyword>
<accession>A0A8C7YVV6</accession>
<evidence type="ECO:0000256" key="3">
    <source>
        <dbReference type="ARBA" id="ARBA00004241"/>
    </source>
</evidence>
<dbReference type="PANTHER" id="PTHR43108">
    <property type="entry name" value="N-ACETYLGLUCOSAMINE-6-SULFATASE FAMILY MEMBER"/>
    <property type="match status" value="1"/>
</dbReference>
<dbReference type="PANTHER" id="PTHR43108:SF4">
    <property type="entry name" value="EXTRACELLULAR SULFATASE SULF-2"/>
    <property type="match status" value="1"/>
</dbReference>
<dbReference type="GO" id="GO:0040037">
    <property type="term" value="P:negative regulation of fibroblast growth factor receptor signaling pathway"/>
    <property type="evidence" value="ECO:0007669"/>
    <property type="project" value="TreeGrafter"/>
</dbReference>
<dbReference type="GO" id="GO:0030201">
    <property type="term" value="P:heparan sulfate proteoglycan metabolic process"/>
    <property type="evidence" value="ECO:0007669"/>
    <property type="project" value="TreeGrafter"/>
</dbReference>
<comment type="similarity">
    <text evidence="5">Belongs to the sulfatase family.</text>
</comment>
<reference evidence="18" key="1">
    <citation type="submission" date="2025-08" db="UniProtKB">
        <authorList>
            <consortium name="Ensembl"/>
        </authorList>
    </citation>
    <scope>IDENTIFICATION</scope>
</reference>
<proteinExistence type="inferred from homology"/>
<dbReference type="GO" id="GO:0005886">
    <property type="term" value="C:plasma membrane"/>
    <property type="evidence" value="ECO:0007669"/>
    <property type="project" value="TreeGrafter"/>
</dbReference>
<evidence type="ECO:0000256" key="4">
    <source>
        <dbReference type="ARBA" id="ARBA00004348"/>
    </source>
</evidence>
<evidence type="ECO:0000256" key="10">
    <source>
        <dbReference type="ARBA" id="ARBA00022837"/>
    </source>
</evidence>
<evidence type="ECO:0000256" key="13">
    <source>
        <dbReference type="SAM" id="Coils"/>
    </source>
</evidence>
<keyword evidence="10" id="KW-0106">Calcium</keyword>
<dbReference type="GO" id="GO:0005539">
    <property type="term" value="F:glycosaminoglycan binding"/>
    <property type="evidence" value="ECO:0007669"/>
    <property type="project" value="TreeGrafter"/>
</dbReference>
<evidence type="ECO:0000256" key="12">
    <source>
        <dbReference type="ARBA" id="ARBA00023180"/>
    </source>
</evidence>
<evidence type="ECO:0000259" key="16">
    <source>
        <dbReference type="Pfam" id="PF00884"/>
    </source>
</evidence>
<dbReference type="GO" id="GO:0005795">
    <property type="term" value="C:Golgi stack"/>
    <property type="evidence" value="ECO:0007669"/>
    <property type="project" value="UniProtKB-SubCell"/>
</dbReference>
<evidence type="ECO:0000256" key="11">
    <source>
        <dbReference type="ARBA" id="ARBA00023034"/>
    </source>
</evidence>
<comment type="cofactor">
    <cofactor evidence="1">
        <name>Ca(2+)</name>
        <dbReference type="ChEBI" id="CHEBI:29108"/>
    </cofactor>
</comment>
<evidence type="ECO:0000256" key="7">
    <source>
        <dbReference type="ARBA" id="ARBA00022729"/>
    </source>
</evidence>
<dbReference type="GO" id="GO:0030177">
    <property type="term" value="P:positive regulation of Wnt signaling pathway"/>
    <property type="evidence" value="ECO:0007669"/>
    <property type="project" value="TreeGrafter"/>
</dbReference>
<evidence type="ECO:0000313" key="18">
    <source>
        <dbReference type="Ensembl" id="ENSOSIP00000032558.1"/>
    </source>
</evidence>
<feature type="domain" description="Sulfatase N-terminal" evidence="16">
    <location>
        <begin position="51"/>
        <end position="381"/>
    </location>
</feature>
<dbReference type="AlphaFoldDB" id="A0A8C7YVV6"/>
<dbReference type="Pfam" id="PF00884">
    <property type="entry name" value="Sulfatase"/>
    <property type="match status" value="1"/>
</dbReference>
<dbReference type="CDD" id="cd16147">
    <property type="entry name" value="G6S"/>
    <property type="match status" value="1"/>
</dbReference>
<keyword evidence="19" id="KW-1185">Reference proteome</keyword>
<evidence type="ECO:0000256" key="8">
    <source>
        <dbReference type="ARBA" id="ARBA00022801"/>
    </source>
</evidence>
<comment type="subcellular location">
    <subcellularLocation>
        <location evidence="3">Cell surface</location>
    </subcellularLocation>
    <subcellularLocation>
        <location evidence="2">Endoplasmic reticulum</location>
    </subcellularLocation>
    <subcellularLocation>
        <location evidence="4">Golgi apparatus</location>
        <location evidence="4">Golgi stack</location>
    </subcellularLocation>
</comment>
<evidence type="ECO:0000259" key="17">
    <source>
        <dbReference type="Pfam" id="PF12548"/>
    </source>
</evidence>
<dbReference type="InterPro" id="IPR024609">
    <property type="entry name" value="Extracellular_sulfatase_C"/>
</dbReference>
<dbReference type="GO" id="GO:0008449">
    <property type="term" value="F:N-acetylglucosamine-6-sulfatase activity"/>
    <property type="evidence" value="ECO:0007669"/>
    <property type="project" value="TreeGrafter"/>
</dbReference>
<evidence type="ECO:0000256" key="1">
    <source>
        <dbReference type="ARBA" id="ARBA00001913"/>
    </source>
</evidence>
<dbReference type="Pfam" id="PF12548">
    <property type="entry name" value="DUF3740"/>
    <property type="match status" value="1"/>
</dbReference>
<evidence type="ECO:0000256" key="14">
    <source>
        <dbReference type="SAM" id="MobiDB-lite"/>
    </source>
</evidence>
<keyword evidence="7 15" id="KW-0732">Signal</keyword>
<dbReference type="GO" id="GO:0009986">
    <property type="term" value="C:cell surface"/>
    <property type="evidence" value="ECO:0007669"/>
    <property type="project" value="UniProtKB-SubCell"/>
</dbReference>
<reference evidence="18" key="2">
    <citation type="submission" date="2025-09" db="UniProtKB">
        <authorList>
            <consortium name="Ensembl"/>
        </authorList>
    </citation>
    <scope>IDENTIFICATION</scope>
</reference>
<dbReference type="PROSITE" id="PS00523">
    <property type="entry name" value="SULFATASE_1"/>
    <property type="match status" value="1"/>
</dbReference>
<keyword evidence="11" id="KW-0333">Golgi apparatus</keyword>
<keyword evidence="6" id="KW-0479">Metal-binding</keyword>
<dbReference type="FunFam" id="3.40.720.10:FF:000003">
    <property type="entry name" value="Extracellular sulfatase"/>
    <property type="match status" value="1"/>
</dbReference>
<dbReference type="GO" id="GO:0010575">
    <property type="term" value="P:positive regulation of vascular endothelial growth factor production"/>
    <property type="evidence" value="ECO:0007669"/>
    <property type="project" value="TreeGrafter"/>
</dbReference>
<protein>
    <submittedName>
        <fullName evidence="18">Sulfatase 2a</fullName>
    </submittedName>
</protein>
<dbReference type="InterPro" id="IPR024607">
    <property type="entry name" value="Sulfatase_CS"/>
</dbReference>
<dbReference type="Gene3D" id="3.40.720.10">
    <property type="entry name" value="Alkaline Phosphatase, subunit A"/>
    <property type="match status" value="1"/>
</dbReference>
<evidence type="ECO:0000256" key="15">
    <source>
        <dbReference type="SAM" id="SignalP"/>
    </source>
</evidence>
<name>A0A8C7YVV6_9TELE</name>
<organism evidence="18 19">
    <name type="scientific">Oryzias sinensis</name>
    <name type="common">Chinese medaka</name>
    <dbReference type="NCBI Taxonomy" id="183150"/>
    <lineage>
        <taxon>Eukaryota</taxon>
        <taxon>Metazoa</taxon>
        <taxon>Chordata</taxon>
        <taxon>Craniata</taxon>
        <taxon>Vertebrata</taxon>
        <taxon>Euteleostomi</taxon>
        <taxon>Actinopterygii</taxon>
        <taxon>Neopterygii</taxon>
        <taxon>Teleostei</taxon>
        <taxon>Neoteleostei</taxon>
        <taxon>Acanthomorphata</taxon>
        <taxon>Ovalentaria</taxon>
        <taxon>Atherinomorphae</taxon>
        <taxon>Beloniformes</taxon>
        <taxon>Adrianichthyidae</taxon>
        <taxon>Oryziinae</taxon>
        <taxon>Oryzias</taxon>
    </lineage>
</organism>
<dbReference type="Proteomes" id="UP000694383">
    <property type="component" value="Unplaced"/>
</dbReference>
<evidence type="ECO:0000256" key="6">
    <source>
        <dbReference type="ARBA" id="ARBA00022723"/>
    </source>
</evidence>
<keyword evidence="12" id="KW-0325">Glycoprotein</keyword>
<evidence type="ECO:0000256" key="9">
    <source>
        <dbReference type="ARBA" id="ARBA00022824"/>
    </source>
</evidence>
<feature type="chain" id="PRO_5034496780" evidence="15">
    <location>
        <begin position="28"/>
        <end position="814"/>
    </location>
</feature>
<feature type="region of interest" description="Disordered" evidence="14">
    <location>
        <begin position="790"/>
        <end position="814"/>
    </location>
</feature>
<dbReference type="Ensembl" id="ENSOSIT00000034328.1">
    <property type="protein sequence ID" value="ENSOSIP00000032558.1"/>
    <property type="gene ID" value="ENSOSIG00000016461.1"/>
</dbReference>
<dbReference type="InterPro" id="IPR017850">
    <property type="entry name" value="Alkaline_phosphatase_core_sf"/>
</dbReference>
<evidence type="ECO:0000256" key="5">
    <source>
        <dbReference type="ARBA" id="ARBA00008779"/>
    </source>
</evidence>
<sequence>MAGRGLLAPLPLFLLLLLLEVLPEASGSGYLSGYRLRSRLQRDRHIRNVRPNIILILTDDQDIELGSMQAMNKTRHIMEKGGTHFLNAFSTTPMCCPSRSTILTGKYVHNHHTYTNNENCSSPSWQVHHEPHTFAVHLNNSGYRTAFFGKYLNEYNGSYVPPGWKEWVALVKNSRFYNYTLCRNGVREKHSSDYRKDYLTDIITNDSINYFRMSKRMYPHRPVMMVLSHVAPHGPEDSAPQYSSAFPNASQHITPSYNYAPNPDKHWILRYTGPMKPVHMQFTNMLQRRRMQTLLSVDDSVEKVYNMLLETGELDNTYIIYTSDHGYHIGQFGLVKGKSMPYEFDIRIPFYVRGPDVEQDAINPHIVLNVDLAPTLLDMAGLDIPAEMDGKSILKLLATDRPVNRFQLNRKSKTWRDSFLVERGKPPHKRTDGKEMAQEENFLPKYQRVKDLCQKAEYQSSCQQPGQKWQCVEDPTGKLRLYKCKGMAGLFAPRMQALMASSASQLSLTIKMKSIKTLSRKRSARSALYELGGDLYAVDLKETYRPGGLRNSSWTRNRWRIAGNEDDPEEFSGNGIAAKPTSSNNLTPPAGLKVTHRCVSTMRVYMFLLVKRTEWKQFSLRIETLQTKIKNLREVKGHLKKVRPEECQGRLRPGRRTALSKTQWLQKEQKRRKKLRKFLKRLQNNDTCSMPGLTCFTHDNHHWQTAPFWTMGPFCACTSANNNTYWCLRTINDTHNFLFCEFATGFLEYFDLNTDPYQLINAVSTLDRNALNSMHQQLMDLRGCKGHKQCNPEKGEPVHRRKKPKVKKPSSKSL</sequence>
<feature type="signal peptide" evidence="15">
    <location>
        <begin position="1"/>
        <end position="27"/>
    </location>
</feature>
<dbReference type="InterPro" id="IPR000917">
    <property type="entry name" value="Sulfatase_N"/>
</dbReference>